<reference evidence="2 3" key="1">
    <citation type="journal article" date="2015" name="Genome Announc.">
        <title>Complete Genome Sequence of the Type Strain Corynebacterium testudinoris DSM 44614, Recovered from Necrotic Lesions in the Mouth of a Tortoise.</title>
        <authorList>
            <person name="Ruckert C."/>
            <person name="Kriete M."/>
            <person name="Jaenicke S."/>
            <person name="Winkler A."/>
            <person name="Tauch A."/>
        </authorList>
    </citation>
    <scope>NUCLEOTIDE SEQUENCE [LARGE SCALE GENOMIC DNA]</scope>
    <source>
        <strain evidence="2 3">DSM 44614</strain>
    </source>
</reference>
<gene>
    <name evidence="2" type="ORF">CTEST_03360</name>
</gene>
<dbReference type="AlphaFoldDB" id="A0A0G3H429"/>
<evidence type="ECO:0000313" key="2">
    <source>
        <dbReference type="EMBL" id="AKK08126.1"/>
    </source>
</evidence>
<dbReference type="EMBL" id="CP011545">
    <property type="protein sequence ID" value="AKK08126.1"/>
    <property type="molecule type" value="Genomic_DNA"/>
</dbReference>
<keyword evidence="1" id="KW-0472">Membrane</keyword>
<name>A0A0G3H429_9CORY</name>
<keyword evidence="1" id="KW-1133">Transmembrane helix</keyword>
<dbReference type="STRING" id="136857.CTEST_03360"/>
<accession>A0A0G3H429</accession>
<feature type="transmembrane region" description="Helical" evidence="1">
    <location>
        <begin position="7"/>
        <end position="25"/>
    </location>
</feature>
<proteinExistence type="predicted"/>
<dbReference type="Proteomes" id="UP000035540">
    <property type="component" value="Chromosome"/>
</dbReference>
<evidence type="ECO:0000256" key="1">
    <source>
        <dbReference type="SAM" id="Phobius"/>
    </source>
</evidence>
<protein>
    <submittedName>
        <fullName evidence="2">AbgT putative transporter family</fullName>
    </submittedName>
</protein>
<keyword evidence="3" id="KW-1185">Reference proteome</keyword>
<sequence length="40" mass="4303">MSLALPFAISMLIGWFLVFAVWYSLGIPLGPGTPMDYVAG</sequence>
<dbReference type="InterPro" id="IPR004697">
    <property type="entry name" value="AbgT"/>
</dbReference>
<dbReference type="GO" id="GO:0015558">
    <property type="term" value="F:secondary active p-aminobenzoyl-glutamate transmembrane transporter activity"/>
    <property type="evidence" value="ECO:0007669"/>
    <property type="project" value="InterPro"/>
</dbReference>
<dbReference type="Pfam" id="PF03806">
    <property type="entry name" value="ABG_transport"/>
    <property type="match status" value="1"/>
</dbReference>
<evidence type="ECO:0000313" key="3">
    <source>
        <dbReference type="Proteomes" id="UP000035540"/>
    </source>
</evidence>
<organism evidence="2 3">
    <name type="scientific">Corynebacterium testudinoris</name>
    <dbReference type="NCBI Taxonomy" id="136857"/>
    <lineage>
        <taxon>Bacteria</taxon>
        <taxon>Bacillati</taxon>
        <taxon>Actinomycetota</taxon>
        <taxon>Actinomycetes</taxon>
        <taxon>Mycobacteriales</taxon>
        <taxon>Corynebacteriaceae</taxon>
        <taxon>Corynebacterium</taxon>
    </lineage>
</organism>
<keyword evidence="1" id="KW-0812">Transmembrane</keyword>
<reference evidence="3" key="2">
    <citation type="submission" date="2015-05" db="EMBL/GenBank/DDBJ databases">
        <title>Complete genome sequence of Corynebacterium testudinoris DSM 44614, recovered from necrotic lesions in the mouth of a tortoise.</title>
        <authorList>
            <person name="Ruckert C."/>
            <person name="Albersmeier A."/>
            <person name="Winkler A."/>
            <person name="Tauch A."/>
        </authorList>
    </citation>
    <scope>NUCLEOTIDE SEQUENCE [LARGE SCALE GENOMIC DNA]</scope>
    <source>
        <strain evidence="3">DSM 44614</strain>
    </source>
</reference>
<dbReference type="GO" id="GO:1902604">
    <property type="term" value="P:p-aminobenzoyl-glutamate transmembrane transport"/>
    <property type="evidence" value="ECO:0007669"/>
    <property type="project" value="InterPro"/>
</dbReference>
<dbReference type="PATRIC" id="fig|136857.5.peg.664"/>
<dbReference type="KEGG" id="cted:CTEST_03360"/>